<dbReference type="EMBL" id="VJMH01007223">
    <property type="protein sequence ID" value="KAF0684984.1"/>
    <property type="molecule type" value="Genomic_DNA"/>
</dbReference>
<reference evidence="4 5" key="1">
    <citation type="submission" date="2019-03" db="EMBL/GenBank/DDBJ databases">
        <authorList>
            <person name="Gaulin E."/>
            <person name="Dumas B."/>
        </authorList>
    </citation>
    <scope>NUCLEOTIDE SEQUENCE [LARGE SCALE GENOMIC DNA]</scope>
    <source>
        <strain evidence="4">CBS 568.67</strain>
    </source>
</reference>
<dbReference type="SMART" id="SM01349">
    <property type="entry name" value="TOG"/>
    <property type="match status" value="1"/>
</dbReference>
<dbReference type="GO" id="GO:0000278">
    <property type="term" value="P:mitotic cell cycle"/>
    <property type="evidence" value="ECO:0007669"/>
    <property type="project" value="UniProtKB-ARBA"/>
</dbReference>
<dbReference type="InterPro" id="IPR016024">
    <property type="entry name" value="ARM-type_fold"/>
</dbReference>
<keyword evidence="5" id="KW-1185">Reference proteome</keyword>
<organism evidence="4 5">
    <name type="scientific">Aphanomyces stellatus</name>
    <dbReference type="NCBI Taxonomy" id="120398"/>
    <lineage>
        <taxon>Eukaryota</taxon>
        <taxon>Sar</taxon>
        <taxon>Stramenopiles</taxon>
        <taxon>Oomycota</taxon>
        <taxon>Saprolegniomycetes</taxon>
        <taxon>Saprolegniales</taxon>
        <taxon>Verrucalvaceae</taxon>
        <taxon>Aphanomyces</taxon>
    </lineage>
</organism>
<dbReference type="GO" id="GO:0005819">
    <property type="term" value="C:spindle"/>
    <property type="evidence" value="ECO:0007669"/>
    <property type="project" value="UniProtKB-ARBA"/>
</dbReference>
<dbReference type="GO" id="GO:0008017">
    <property type="term" value="F:microtubule binding"/>
    <property type="evidence" value="ECO:0007669"/>
    <property type="project" value="TreeGrafter"/>
</dbReference>
<dbReference type="Proteomes" id="UP000332933">
    <property type="component" value="Unassembled WGS sequence"/>
</dbReference>
<protein>
    <submittedName>
        <fullName evidence="4">Aste57867_23013 protein</fullName>
    </submittedName>
</protein>
<dbReference type="InterPro" id="IPR034085">
    <property type="entry name" value="TOG"/>
</dbReference>
<accession>A0A485LNG6</accession>
<dbReference type="SUPFAM" id="SSF48371">
    <property type="entry name" value="ARM repeat"/>
    <property type="match status" value="1"/>
</dbReference>
<dbReference type="InterPro" id="IPR011989">
    <property type="entry name" value="ARM-like"/>
</dbReference>
<dbReference type="PANTHER" id="PTHR21567:SF9">
    <property type="entry name" value="CLIP-ASSOCIATING PROTEIN"/>
    <property type="match status" value="1"/>
</dbReference>
<sequence length="510" mass="55970">MSSSFVSTVAGAMESIKKNSDDWQKRLLALTEIQKQFKTLENTTATVPPETWRELKPLKDVIQDLRSQIVKEVCSTLALMSKIAGDSMAGLARDLLPVLVEVRGGGNKVCGAYCGECVEILVSNIAMKGPTVRFFVEGVVESKNKSIRACCIVALTLILVKWSAVLDKSDVQQIELGLKSALYDASSTCRSHSLVFFQRFQQKFSKRAALLLSTVDAKVQRRLESLPPVALDSGSPMDPATTMDSNSNSVDENYFQEQEDKHDANADQLIVVDTEGDVDIGDRVCISEKELFGQVQYIGETHAKSRALVGHGSASSSITPKAKTTAASRSVTLLTFYDDKRRVTPGALLFPMQTQAWCVCPTKPDLFDKTVCDRCDDDATVLSATISRRRSNVSFDQLDATASISETDGPLHEAEAEDDTLTPAEVDEPPLKKLLDSMLDAQRGFLDFMFLNLNVEMDHLDVFQKSAAIASSADAITYCDQVRNICQEKIDAVSAFMDKIVEAQQKAMET</sequence>
<dbReference type="OrthoDB" id="2130750at2759"/>
<dbReference type="AlphaFoldDB" id="A0A485LNG6"/>
<evidence type="ECO:0000259" key="2">
    <source>
        <dbReference type="SMART" id="SM01349"/>
    </source>
</evidence>
<reference evidence="3" key="2">
    <citation type="submission" date="2019-06" db="EMBL/GenBank/DDBJ databases">
        <title>Genomics analysis of Aphanomyces spp. identifies a new class of oomycete effector associated with host adaptation.</title>
        <authorList>
            <person name="Gaulin E."/>
        </authorList>
    </citation>
    <scope>NUCLEOTIDE SEQUENCE</scope>
    <source>
        <strain evidence="3">CBS 578.67</strain>
    </source>
</reference>
<evidence type="ECO:0000313" key="4">
    <source>
        <dbReference type="EMBL" id="VFT99661.1"/>
    </source>
</evidence>
<dbReference type="PANTHER" id="PTHR21567">
    <property type="entry name" value="CLASP"/>
    <property type="match status" value="1"/>
</dbReference>
<evidence type="ECO:0000313" key="3">
    <source>
        <dbReference type="EMBL" id="KAF0684984.1"/>
    </source>
</evidence>
<dbReference type="EMBL" id="CAADRA010007249">
    <property type="protein sequence ID" value="VFT99661.1"/>
    <property type="molecule type" value="Genomic_DNA"/>
</dbReference>
<dbReference type="InterPro" id="IPR024395">
    <property type="entry name" value="CLASP_N_dom"/>
</dbReference>
<dbReference type="Pfam" id="PF12348">
    <property type="entry name" value="CLASP_N"/>
    <property type="match status" value="1"/>
</dbReference>
<evidence type="ECO:0000313" key="5">
    <source>
        <dbReference type="Proteomes" id="UP000332933"/>
    </source>
</evidence>
<evidence type="ECO:0000256" key="1">
    <source>
        <dbReference type="SAM" id="MobiDB-lite"/>
    </source>
</evidence>
<dbReference type="GO" id="GO:0000226">
    <property type="term" value="P:microtubule cytoskeleton organization"/>
    <property type="evidence" value="ECO:0007669"/>
    <property type="project" value="TreeGrafter"/>
</dbReference>
<name>A0A485LNG6_9STRA</name>
<feature type="domain" description="TOG" evidence="2">
    <location>
        <begin position="1"/>
        <end position="232"/>
    </location>
</feature>
<dbReference type="GO" id="GO:0005881">
    <property type="term" value="C:cytoplasmic microtubule"/>
    <property type="evidence" value="ECO:0007669"/>
    <property type="project" value="TreeGrafter"/>
</dbReference>
<gene>
    <name evidence="4" type="primary">Aste57867_23013</name>
    <name evidence="3" type="ORF">As57867_022942</name>
    <name evidence="4" type="ORF">ASTE57867_23013</name>
</gene>
<proteinExistence type="predicted"/>
<dbReference type="Gene3D" id="1.25.10.10">
    <property type="entry name" value="Leucine-rich Repeat Variant"/>
    <property type="match status" value="1"/>
</dbReference>
<feature type="region of interest" description="Disordered" evidence="1">
    <location>
        <begin position="228"/>
        <end position="247"/>
    </location>
</feature>